<evidence type="ECO:0000313" key="3">
    <source>
        <dbReference type="Proteomes" id="UP000515908"/>
    </source>
</evidence>
<dbReference type="Proteomes" id="UP000515908">
    <property type="component" value="Chromosome 10"/>
</dbReference>
<evidence type="ECO:0000256" key="1">
    <source>
        <dbReference type="SAM" id="MobiDB-lite"/>
    </source>
</evidence>
<organism evidence="2 3">
    <name type="scientific">Angomonas deanei</name>
    <dbReference type="NCBI Taxonomy" id="59799"/>
    <lineage>
        <taxon>Eukaryota</taxon>
        <taxon>Discoba</taxon>
        <taxon>Euglenozoa</taxon>
        <taxon>Kinetoplastea</taxon>
        <taxon>Metakinetoplastina</taxon>
        <taxon>Trypanosomatida</taxon>
        <taxon>Trypanosomatidae</taxon>
        <taxon>Strigomonadinae</taxon>
        <taxon>Angomonas</taxon>
    </lineage>
</organism>
<proteinExistence type="predicted"/>
<keyword evidence="3" id="KW-1185">Reference proteome</keyword>
<accession>A0A7G2CG16</accession>
<feature type="region of interest" description="Disordered" evidence="1">
    <location>
        <begin position="70"/>
        <end position="92"/>
    </location>
</feature>
<dbReference type="AlphaFoldDB" id="A0A7G2CG16"/>
<feature type="compositionally biased region" description="Low complexity" evidence="1">
    <location>
        <begin position="144"/>
        <end position="160"/>
    </location>
</feature>
<dbReference type="EMBL" id="LR877154">
    <property type="protein sequence ID" value="CAD2217901.1"/>
    <property type="molecule type" value="Genomic_DNA"/>
</dbReference>
<protein>
    <submittedName>
        <fullName evidence="2">Uncharacterized protein</fullName>
    </submittedName>
</protein>
<name>A0A7G2CG16_9TRYP</name>
<evidence type="ECO:0000313" key="2">
    <source>
        <dbReference type="EMBL" id="CAD2217901.1"/>
    </source>
</evidence>
<feature type="region of interest" description="Disordered" evidence="1">
    <location>
        <begin position="140"/>
        <end position="171"/>
    </location>
</feature>
<dbReference type="VEuPathDB" id="TriTrypDB:ADEAN_000538700"/>
<reference evidence="2 3" key="1">
    <citation type="submission" date="2020-08" db="EMBL/GenBank/DDBJ databases">
        <authorList>
            <person name="Newling K."/>
            <person name="Davey J."/>
            <person name="Forrester S."/>
        </authorList>
    </citation>
    <scope>NUCLEOTIDE SEQUENCE [LARGE SCALE GENOMIC DNA]</scope>
    <source>
        <strain evidence="3">Crithidia deanei Carvalho (ATCC PRA-265)</strain>
    </source>
</reference>
<feature type="compositionally biased region" description="Polar residues" evidence="1">
    <location>
        <begin position="161"/>
        <end position="171"/>
    </location>
</feature>
<gene>
    <name evidence="2" type="ORF">ADEAN_000538700</name>
</gene>
<sequence>MQKNKKKADCKKPVWEKKDVHVWRSKVGDLTFINLRDVTENLDSPVTFEEAAYETKASVEQVVPEAVSVKVDTSSRPAEKKKTPPTKVAEAPQQKSCGFEFVWGVNIPNGETAATPVEEKKKDVSDANEMFALFHDPLWGGGFSTPPTTDSKPPSQPTTSINLAPQLPQQPNVVPSPMPYSTGMPTMPNMQSTTPAPTGFQVNAVQMQPQTYPVPYPMYNMPFPLMNSSPFNAQPQMINLGGGVPYYMHGGIPTIIHSGQPTISIGSMQQNMMPRTGTNIGAHPYTPGT</sequence>